<evidence type="ECO:0000256" key="12">
    <source>
        <dbReference type="RuleBase" id="RU003688"/>
    </source>
</evidence>
<keyword evidence="8 12" id="KW-0067">ATP-binding</keyword>
<keyword evidence="6 12" id="KW-0479">Metal-binding</keyword>
<name>A0A845QI98_9FIRM</name>
<dbReference type="SUPFAM" id="SSF52540">
    <property type="entry name" value="P-loop containing nucleoside triphosphate hydrolases"/>
    <property type="match status" value="1"/>
</dbReference>
<accession>A0A845QI98</accession>
<dbReference type="PANTHER" id="PTHR42864:SF2">
    <property type="entry name" value="LIGHT-INDEPENDENT PROTOCHLOROPHYLLIDE REDUCTASE IRON-SULFUR ATP-BINDING PROTEIN"/>
    <property type="match status" value="1"/>
</dbReference>
<evidence type="ECO:0000256" key="9">
    <source>
        <dbReference type="ARBA" id="ARBA00023004"/>
    </source>
</evidence>
<comment type="similarity">
    <text evidence="3 12">Belongs to the NifH/BchL/ChlL family.</text>
</comment>
<keyword evidence="12" id="KW-0004">4Fe-4S</keyword>
<dbReference type="InterPro" id="IPR000392">
    <property type="entry name" value="NifH/frxC"/>
</dbReference>
<evidence type="ECO:0000256" key="5">
    <source>
        <dbReference type="ARBA" id="ARBA00012773"/>
    </source>
</evidence>
<keyword evidence="9 12" id="KW-0408">Iron</keyword>
<keyword evidence="14" id="KW-1185">Reference proteome</keyword>
<comment type="caution">
    <text evidence="13">The sequence shown here is derived from an EMBL/GenBank/DDBJ whole genome shotgun (WGS) entry which is preliminary data.</text>
</comment>
<evidence type="ECO:0000256" key="1">
    <source>
        <dbReference type="ARBA" id="ARBA00001966"/>
    </source>
</evidence>
<sequence>MRRIAFYGKGGIGKSTIAANFSALMAKKGNRVLHIGCDPKMDSSRLLIGDNIPSVLEVLQQKSTVRREDILFSGCFDISCVESGGPSAGQGCAGLGITITMEHLAELGILEESWDYIVYDVLGDVVCGGFSAPMRKRLVDTVYVVTSANFMALYAANNILEGIKTFQINGAALGGLIHNHYSGLWDATILNEFSELVKCPVVGVIEESKELKVADFCRKTLAETQPDSKAFAQFVHLAERIENGEHFLPQPVKKEELELFRKRIHLKSEVKK</sequence>
<keyword evidence="7 12" id="KW-0547">Nucleotide-binding</keyword>
<dbReference type="PRINTS" id="PR00091">
    <property type="entry name" value="NITROGNASEII"/>
</dbReference>
<dbReference type="GO" id="GO:0051539">
    <property type="term" value="F:4 iron, 4 sulfur cluster binding"/>
    <property type="evidence" value="ECO:0007669"/>
    <property type="project" value="UniProtKB-KW"/>
</dbReference>
<keyword evidence="12" id="KW-0560">Oxidoreductase</keyword>
<comment type="catalytic activity">
    <reaction evidence="11">
        <text>N2 + 8 reduced [2Fe-2S]-[ferredoxin] + 16 ATP + 16 H2O = H2 + 8 oxidized [2Fe-2S]-[ferredoxin] + 2 NH4(+) + 16 ADP + 16 phosphate + 6 H(+)</text>
        <dbReference type="Rhea" id="RHEA:21448"/>
        <dbReference type="Rhea" id="RHEA-COMP:10000"/>
        <dbReference type="Rhea" id="RHEA-COMP:10001"/>
        <dbReference type="ChEBI" id="CHEBI:15377"/>
        <dbReference type="ChEBI" id="CHEBI:15378"/>
        <dbReference type="ChEBI" id="CHEBI:17997"/>
        <dbReference type="ChEBI" id="CHEBI:18276"/>
        <dbReference type="ChEBI" id="CHEBI:28938"/>
        <dbReference type="ChEBI" id="CHEBI:30616"/>
        <dbReference type="ChEBI" id="CHEBI:33737"/>
        <dbReference type="ChEBI" id="CHEBI:33738"/>
        <dbReference type="ChEBI" id="CHEBI:43474"/>
        <dbReference type="ChEBI" id="CHEBI:456216"/>
        <dbReference type="EC" id="1.18.6.1"/>
    </reaction>
</comment>
<dbReference type="Proteomes" id="UP000446866">
    <property type="component" value="Unassembled WGS sequence"/>
</dbReference>
<evidence type="ECO:0000313" key="14">
    <source>
        <dbReference type="Proteomes" id="UP000446866"/>
    </source>
</evidence>
<dbReference type="PROSITE" id="PS00692">
    <property type="entry name" value="NIFH_FRXC_2"/>
    <property type="match status" value="1"/>
</dbReference>
<dbReference type="GO" id="GO:0016163">
    <property type="term" value="F:nitrogenase activity"/>
    <property type="evidence" value="ECO:0007669"/>
    <property type="project" value="UniProtKB-EC"/>
</dbReference>
<dbReference type="PROSITE" id="PS51026">
    <property type="entry name" value="NIFH_FRXC_3"/>
    <property type="match status" value="1"/>
</dbReference>
<evidence type="ECO:0000256" key="4">
    <source>
        <dbReference type="ARBA" id="ARBA00011738"/>
    </source>
</evidence>
<comment type="cofactor">
    <cofactor evidence="1">
        <name>[4Fe-4S] cluster</name>
        <dbReference type="ChEBI" id="CHEBI:49883"/>
    </cofactor>
</comment>
<dbReference type="PIRSF" id="PIRSF000363">
    <property type="entry name" value="Nitrogenase_iron"/>
    <property type="match status" value="1"/>
</dbReference>
<keyword evidence="10 12" id="KW-0411">Iron-sulfur</keyword>
<dbReference type="EC" id="1.18.6.1" evidence="5"/>
<dbReference type="RefSeq" id="WP_160201467.1">
    <property type="nucleotide sequence ID" value="NZ_QXWK01000010.1"/>
</dbReference>
<evidence type="ECO:0000256" key="3">
    <source>
        <dbReference type="ARBA" id="ARBA00005504"/>
    </source>
</evidence>
<dbReference type="PANTHER" id="PTHR42864">
    <property type="entry name" value="LIGHT-INDEPENDENT PROTOCHLOROPHYLLIDE REDUCTASE IRON-SULFUR ATP-BINDING PROTEIN"/>
    <property type="match status" value="1"/>
</dbReference>
<evidence type="ECO:0000256" key="8">
    <source>
        <dbReference type="ARBA" id="ARBA00022840"/>
    </source>
</evidence>
<dbReference type="GO" id="GO:0005524">
    <property type="term" value="F:ATP binding"/>
    <property type="evidence" value="ECO:0007669"/>
    <property type="project" value="UniProtKB-KW"/>
</dbReference>
<evidence type="ECO:0000256" key="6">
    <source>
        <dbReference type="ARBA" id="ARBA00022723"/>
    </source>
</evidence>
<proteinExistence type="inferred from homology"/>
<dbReference type="GO" id="GO:0046872">
    <property type="term" value="F:metal ion binding"/>
    <property type="evidence" value="ECO:0007669"/>
    <property type="project" value="UniProtKB-KW"/>
</dbReference>
<evidence type="ECO:0000256" key="10">
    <source>
        <dbReference type="ARBA" id="ARBA00023014"/>
    </source>
</evidence>
<organism evidence="13 14">
    <name type="scientific">Anaerotruncus colihominis</name>
    <dbReference type="NCBI Taxonomy" id="169435"/>
    <lineage>
        <taxon>Bacteria</taxon>
        <taxon>Bacillati</taxon>
        <taxon>Bacillota</taxon>
        <taxon>Clostridia</taxon>
        <taxon>Eubacteriales</taxon>
        <taxon>Oscillospiraceae</taxon>
        <taxon>Anaerotruncus</taxon>
    </lineage>
</organism>
<evidence type="ECO:0000256" key="2">
    <source>
        <dbReference type="ARBA" id="ARBA00002234"/>
    </source>
</evidence>
<evidence type="ECO:0000256" key="11">
    <source>
        <dbReference type="ARBA" id="ARBA00047967"/>
    </source>
</evidence>
<evidence type="ECO:0000313" key="13">
    <source>
        <dbReference type="EMBL" id="NBH61184.1"/>
    </source>
</evidence>
<dbReference type="InterPro" id="IPR030655">
    <property type="entry name" value="NifH/chlL_CS"/>
</dbReference>
<dbReference type="AlphaFoldDB" id="A0A845QI98"/>
<comment type="subunit">
    <text evidence="4">Homodimer.</text>
</comment>
<comment type="function">
    <text evidence="2">The key enzymatic reactions in nitrogen fixation are catalyzed by the nitrogenase complex, which has 2 components: the iron protein and the molybdenum-iron protein.</text>
</comment>
<protein>
    <recommendedName>
        <fullName evidence="5">nitrogenase</fullName>
        <ecNumber evidence="5">1.18.6.1</ecNumber>
    </recommendedName>
</protein>
<gene>
    <name evidence="13" type="ORF">D0435_05900</name>
</gene>
<reference evidence="13 14" key="1">
    <citation type="submission" date="2018-08" db="EMBL/GenBank/DDBJ databases">
        <title>Murine metabolic-syndrome-specific gut microbial biobank.</title>
        <authorList>
            <person name="Liu C."/>
        </authorList>
    </citation>
    <scope>NUCLEOTIDE SEQUENCE [LARGE SCALE GENOMIC DNA]</scope>
    <source>
        <strain evidence="13 14">28</strain>
    </source>
</reference>
<dbReference type="PROSITE" id="PS00746">
    <property type="entry name" value="NIFH_FRXC_1"/>
    <property type="match status" value="1"/>
</dbReference>
<evidence type="ECO:0000256" key="7">
    <source>
        <dbReference type="ARBA" id="ARBA00022741"/>
    </source>
</evidence>
<dbReference type="EMBL" id="QXWK01000010">
    <property type="protein sequence ID" value="NBH61184.1"/>
    <property type="molecule type" value="Genomic_DNA"/>
</dbReference>
<dbReference type="Pfam" id="PF00142">
    <property type="entry name" value="Fer4_NifH"/>
    <property type="match status" value="1"/>
</dbReference>
<dbReference type="Gene3D" id="3.40.50.300">
    <property type="entry name" value="P-loop containing nucleotide triphosphate hydrolases"/>
    <property type="match status" value="1"/>
</dbReference>
<dbReference type="CDD" id="cd02040">
    <property type="entry name" value="NifH"/>
    <property type="match status" value="1"/>
</dbReference>
<dbReference type="InterPro" id="IPR027417">
    <property type="entry name" value="P-loop_NTPase"/>
</dbReference>